<evidence type="ECO:0000256" key="4">
    <source>
        <dbReference type="PIRSR" id="PIRSR617939-2"/>
    </source>
</evidence>
<sequence>MGADTKPETLWYFAYGSNMSSTKFTGSRGVVPLDTARVRVPHWEMLTEIPGLPYSEPAFSSLKPRDAASAENVGTPDAVGVAYLITAEQYRNIIASEGGGTAYADIEITGKGISAADQKKIENGKPMRTLGSSAMTRVPPPAPSLRYMDLLINGAAEAHLPLEYQAYLESITPYNPPTTWWPKVGASLFLALWGPVMGLLEKITNSSIGPDGNAPPCVVWLVRSTLMLIWLVHDWIFAPVFGPGDGRSSEKQIVCI</sequence>
<feature type="binding site" evidence="4">
    <location>
        <position position="147"/>
    </location>
    <ligand>
        <name>substrate</name>
    </ligand>
</feature>
<organism evidence="5 6">
    <name type="scientific">Lentithecium fluviatile CBS 122367</name>
    <dbReference type="NCBI Taxonomy" id="1168545"/>
    <lineage>
        <taxon>Eukaryota</taxon>
        <taxon>Fungi</taxon>
        <taxon>Dikarya</taxon>
        <taxon>Ascomycota</taxon>
        <taxon>Pezizomycotina</taxon>
        <taxon>Dothideomycetes</taxon>
        <taxon>Pleosporomycetidae</taxon>
        <taxon>Pleosporales</taxon>
        <taxon>Massarineae</taxon>
        <taxon>Lentitheciaceae</taxon>
        <taxon>Lentithecium</taxon>
    </lineage>
</organism>
<dbReference type="InterPro" id="IPR017939">
    <property type="entry name" value="G-Glutamylcylcotransferase"/>
</dbReference>
<evidence type="ECO:0000256" key="1">
    <source>
        <dbReference type="ARBA" id="ARBA00012346"/>
    </source>
</evidence>
<feature type="binding site" evidence="4">
    <location>
        <begin position="12"/>
        <end position="17"/>
    </location>
    <ligand>
        <name>substrate</name>
    </ligand>
</feature>
<evidence type="ECO:0000256" key="3">
    <source>
        <dbReference type="PIRSR" id="PIRSR617939-1"/>
    </source>
</evidence>
<dbReference type="PANTHER" id="PTHR12935:SF0">
    <property type="entry name" value="GAMMA-GLUTAMYLCYCLOTRANSFERASE"/>
    <property type="match status" value="1"/>
</dbReference>
<proteinExistence type="predicted"/>
<reference evidence="5" key="1">
    <citation type="journal article" date="2020" name="Stud. Mycol.">
        <title>101 Dothideomycetes genomes: a test case for predicting lifestyles and emergence of pathogens.</title>
        <authorList>
            <person name="Haridas S."/>
            <person name="Albert R."/>
            <person name="Binder M."/>
            <person name="Bloem J."/>
            <person name="Labutti K."/>
            <person name="Salamov A."/>
            <person name="Andreopoulos B."/>
            <person name="Baker S."/>
            <person name="Barry K."/>
            <person name="Bills G."/>
            <person name="Bluhm B."/>
            <person name="Cannon C."/>
            <person name="Castanera R."/>
            <person name="Culley D."/>
            <person name="Daum C."/>
            <person name="Ezra D."/>
            <person name="Gonzalez J."/>
            <person name="Henrissat B."/>
            <person name="Kuo A."/>
            <person name="Liang C."/>
            <person name="Lipzen A."/>
            <person name="Lutzoni F."/>
            <person name="Magnuson J."/>
            <person name="Mondo S."/>
            <person name="Nolan M."/>
            <person name="Ohm R."/>
            <person name="Pangilinan J."/>
            <person name="Park H.-J."/>
            <person name="Ramirez L."/>
            <person name="Alfaro M."/>
            <person name="Sun H."/>
            <person name="Tritt A."/>
            <person name="Yoshinaga Y."/>
            <person name="Zwiers L.-H."/>
            <person name="Turgeon B."/>
            <person name="Goodwin S."/>
            <person name="Spatafora J."/>
            <person name="Crous P."/>
            <person name="Grigoriev I."/>
        </authorList>
    </citation>
    <scope>NUCLEOTIDE SEQUENCE</scope>
    <source>
        <strain evidence="5">CBS 122367</strain>
    </source>
</reference>
<accession>A0A6G1IGT3</accession>
<evidence type="ECO:0000256" key="2">
    <source>
        <dbReference type="ARBA" id="ARBA00023239"/>
    </source>
</evidence>
<evidence type="ECO:0000313" key="6">
    <source>
        <dbReference type="Proteomes" id="UP000799291"/>
    </source>
</evidence>
<gene>
    <name evidence="5" type="ORF">K458DRAFT_447110</name>
</gene>
<keyword evidence="6" id="KW-1185">Reference proteome</keyword>
<dbReference type="Gene3D" id="3.10.490.10">
    <property type="entry name" value="Gamma-glutamyl cyclotransferase-like"/>
    <property type="match status" value="1"/>
</dbReference>
<dbReference type="OrthoDB" id="2017317at2759"/>
<protein>
    <recommendedName>
        <fullName evidence="1">gamma-glutamylcyclotransferase</fullName>
        <ecNumber evidence="1">4.3.2.9</ecNumber>
    </recommendedName>
</protein>
<feature type="active site" description="Proton acceptor" evidence="3">
    <location>
        <position position="97"/>
    </location>
</feature>
<evidence type="ECO:0000313" key="5">
    <source>
        <dbReference type="EMBL" id="KAF2677298.1"/>
    </source>
</evidence>
<dbReference type="Proteomes" id="UP000799291">
    <property type="component" value="Unassembled WGS sequence"/>
</dbReference>
<dbReference type="EMBL" id="MU005624">
    <property type="protein sequence ID" value="KAF2677298.1"/>
    <property type="molecule type" value="Genomic_DNA"/>
</dbReference>
<dbReference type="GO" id="GO:0003839">
    <property type="term" value="F:gamma-glutamylcyclotransferase activity"/>
    <property type="evidence" value="ECO:0007669"/>
    <property type="project" value="UniProtKB-EC"/>
</dbReference>
<dbReference type="AlphaFoldDB" id="A0A6G1IGT3"/>
<name>A0A6G1IGT3_9PLEO</name>
<dbReference type="PANTHER" id="PTHR12935">
    <property type="entry name" value="GAMMA-GLUTAMYLCYCLOTRANSFERASE"/>
    <property type="match status" value="1"/>
</dbReference>
<dbReference type="EC" id="4.3.2.9" evidence="1"/>
<keyword evidence="2" id="KW-0456">Lyase</keyword>